<feature type="region of interest" description="Disordered" evidence="1">
    <location>
        <begin position="655"/>
        <end position="682"/>
    </location>
</feature>
<accession>A0A7W6MC13</accession>
<keyword evidence="4" id="KW-1185">Reference proteome</keyword>
<dbReference type="SUPFAM" id="SSF49313">
    <property type="entry name" value="Cadherin-like"/>
    <property type="match status" value="2"/>
</dbReference>
<feature type="domain" description="Cadherin-like" evidence="2">
    <location>
        <begin position="264"/>
        <end position="358"/>
    </location>
</feature>
<dbReference type="GO" id="GO:0016020">
    <property type="term" value="C:membrane"/>
    <property type="evidence" value="ECO:0007669"/>
    <property type="project" value="InterPro"/>
</dbReference>
<evidence type="ECO:0000256" key="1">
    <source>
        <dbReference type="SAM" id="MobiDB-lite"/>
    </source>
</evidence>
<dbReference type="InterPro" id="IPR041690">
    <property type="entry name" value="Cadherin_5"/>
</dbReference>
<protein>
    <recommendedName>
        <fullName evidence="2">Cadherin-like domain-containing protein</fullName>
    </recommendedName>
</protein>
<dbReference type="PANTHER" id="PTHR34720">
    <property type="entry name" value="MICROCYSTIN DEPENDENT PROTEIN"/>
    <property type="match status" value="1"/>
</dbReference>
<dbReference type="Pfam" id="PF17892">
    <property type="entry name" value="Cadherin_5"/>
    <property type="match status" value="10"/>
</dbReference>
<comment type="caution">
    <text evidence="3">The sequence shown here is derived from an EMBL/GenBank/DDBJ whole genome shotgun (WGS) entry which is preliminary data.</text>
</comment>
<feature type="domain" description="Cadherin-like" evidence="2">
    <location>
        <begin position="1592"/>
        <end position="1683"/>
    </location>
</feature>
<dbReference type="InterPro" id="IPR013783">
    <property type="entry name" value="Ig-like_fold"/>
</dbReference>
<sequence>MIRTIDFNAFVAGTVIDDEYVVSDGVTVSAVARGDGADQAMIFDSNNPTGDDTDLASDTLDGLLIISEDGDSSDPDDNDAGGSIFFDFEDLVRIKSLTFKDIEETSGEGTRMIFYNADGEVIENQFVAPTGDGGETTVQLFVPGTARMEVRFEGSGAIDNLVFDDGKGADEAPTAVDDSAITDEDTSVIIDLRGNDNDPNNTLEELTIGEFVSPNGTVEDNGDGTVTFTPDQDFNGEAVFTYTLRDPNGNTDVGEVTVQVNPINDAPDAVADADTTDFNTAITVDLLANDTDPDIATNGDVLTVVAVSVPEAQGTVVNNGDGTATFTPADGYTGVATIAYTIEDEAGLRDSDEHFVTVEVDDNQPPVTGDDTLTTDEDTPSEPLNVLANDSDPDGDTLTLVSAESPDGEVSIDPDGEIVFTPTEDFNGETTITYTVTDPSGAESTGTVNVTVNPINDAPDAVDDSDTTEFETAVTVDLLANDTDVDIATNGDVITVIEATVPAEQGILVDNGDGTVTFTPADGFSGDATISYTIEDAAGLQDSALHTVTVGESTDVSPVAVDDVAETQEDTAVVIDLLGNDTDPDTPAEDLTISALSVPADQGEVVDNGDGTVTFTPAPDFNGEVTISYTVSDPEGNTDDGEAVVTVTPVADAPVTEPDALTTDEDTPSEPLNVLANDSDPDGDELTLISATSPDGEVSFDPNGEIVFTPNENFNGTTTIEYFVTDPSGLESPGIVNVTVNPVNDAPDAVDDTDVTDEDTSVEINLLANDTDVESDPLTVTTASVPAEEGTLEPVTDGSDGLYIFTPAPDFNGDATVSYSISDGNGGEDSAVHVITVGEENDAPVANPDTLTTDEDTPSEPLNVLANDSDPDGDPLTLTSATSPDGEVSFDPDGEIVFTPDENFNGETTITYIVTDPSGTESTGTVTVTVNPVNDAPDAVDDTDVTDEDTSVEINLLANDTDVEGDPLTVTTASVPAEEGTLEPVTDGSDGLYTFTPAPDFNGDATVSYTISDGNGGEDSAVHVITVGEENDAPVANPDTLTTDEDTPSEPLNVLANDTDPDGDPLELIEATSPDGTVAFTPEGEVIFTPDPDFNGETTITYTVTDPSGEETEGTVTVTVNPVNDAPDAVDDVDVTPEDTPITVDLLANDTDVDGDDLTVVEATVPEEQGTLVDNGDGTVTFTPAEDFTGEATISYTIEDGNGGSDSAEHTVYVNEVSDAPVANDDVAETPEDTPVTIDALANDTDPDGDDTLFISDASVPEEQGTVEIVDGQLVFTPAPDFNGDATITYTAEDPDGNESDATVTVTVTPVNDAPVAEDDSDVTDIDTPVTVDLLANDSDADEDPLTVIEATVPAEQGTLVDNGDGTVTFTPADDFLGEATISYTISDPSGEEASAVHTITVNDPAGAPTAEDDSADTPEDTPVTIDVVANDTDPQGDPLTVTEASVPEEQGTVEIVDNQLVFTPAPDFNGPVEISYTVEDPDGNAAEGTATVEVTPVNDAPVAEDDEDVTDFNTPVTVDLLANDTDVDGDDLTVIEATVPAEQGTLVDNGDGTVTFTPADGFEGEAVISYTIEDEEGLTDSAVHVITVGDNVAPVAVDDTAETPEDTAVIVDLIGNDTDENGDPLTLVEATVPEEQGTLEDNGDGTVTFTPAPDFTGPATITYTVADPAGLTDEGEAVVDVTPVNDAPVAVDDSDVTDFETPVTVDLLANDSDVDGDDLTLIEATVPAEQGTLVDNGDGTVTFTPADDFLGEATISYTISDPSGEEASAVHVITVNDTDNAPEAVDDVAETDEDTPVTIDAVANDTDPNGDPLTITEASVPEEQGTVDIVDNQ</sequence>
<proteinExistence type="predicted"/>
<feature type="domain" description="Cadherin-like" evidence="2">
    <location>
        <begin position="1498"/>
        <end position="1589"/>
    </location>
</feature>
<feature type="domain" description="Cadherin-like" evidence="2">
    <location>
        <begin position="557"/>
        <end position="648"/>
    </location>
</feature>
<dbReference type="Gene3D" id="2.60.40.3440">
    <property type="match status" value="3"/>
</dbReference>
<dbReference type="PANTHER" id="PTHR34720:SF9">
    <property type="entry name" value="BLR4714 PROTEIN"/>
    <property type="match status" value="1"/>
</dbReference>
<dbReference type="InterPro" id="IPR015919">
    <property type="entry name" value="Cadherin-like_sf"/>
</dbReference>
<feature type="region of interest" description="Disordered" evidence="1">
    <location>
        <begin position="1403"/>
        <end position="1423"/>
    </location>
</feature>
<feature type="compositionally biased region" description="Acidic residues" evidence="1">
    <location>
        <begin position="1411"/>
        <end position="1420"/>
    </location>
</feature>
<feature type="domain" description="Cadherin-like" evidence="2">
    <location>
        <begin position="456"/>
        <end position="550"/>
    </location>
</feature>
<feature type="domain" description="Cadherin-like" evidence="2">
    <location>
        <begin position="1685"/>
        <end position="1777"/>
    </location>
</feature>
<dbReference type="NCBIfam" id="NF012211">
    <property type="entry name" value="tand_rpt_95"/>
    <property type="match status" value="17"/>
</dbReference>
<dbReference type="GO" id="GO:0005509">
    <property type="term" value="F:calcium ion binding"/>
    <property type="evidence" value="ECO:0007669"/>
    <property type="project" value="InterPro"/>
</dbReference>
<feature type="domain" description="Cadherin-like" evidence="2">
    <location>
        <begin position="1123"/>
        <end position="1214"/>
    </location>
</feature>
<gene>
    <name evidence="3" type="ORF">GGR93_003591</name>
</gene>
<dbReference type="Gene3D" id="2.60.40.10">
    <property type="entry name" value="Immunoglobulins"/>
    <property type="match status" value="2"/>
</dbReference>
<feature type="non-terminal residue" evidence="3">
    <location>
        <position position="1834"/>
    </location>
</feature>
<feature type="domain" description="Cadherin-like" evidence="2">
    <location>
        <begin position="933"/>
        <end position="1027"/>
    </location>
</feature>
<feature type="region of interest" description="Disordered" evidence="1">
    <location>
        <begin position="1032"/>
        <end position="1051"/>
    </location>
</feature>
<dbReference type="Pfam" id="PF17963">
    <property type="entry name" value="Big_9"/>
    <property type="match status" value="8"/>
</dbReference>
<reference evidence="3 4" key="1">
    <citation type="submission" date="2020-08" db="EMBL/GenBank/DDBJ databases">
        <title>Genomic Encyclopedia of Type Strains, Phase IV (KMG-IV): sequencing the most valuable type-strain genomes for metagenomic binning, comparative biology and taxonomic classification.</title>
        <authorList>
            <person name="Goeker M."/>
        </authorList>
    </citation>
    <scope>NUCLEOTIDE SEQUENCE [LARGE SCALE GENOMIC DNA]</scope>
    <source>
        <strain evidence="3 4">DSM 101015</strain>
    </source>
</reference>
<feature type="domain" description="Cadherin-like" evidence="2">
    <location>
        <begin position="743"/>
        <end position="837"/>
    </location>
</feature>
<name>A0A7W6MC13_9RHOB</name>
<feature type="region of interest" description="Disordered" evidence="1">
    <location>
        <begin position="839"/>
        <end position="890"/>
    </location>
</feature>
<dbReference type="EMBL" id="JACIFU010000005">
    <property type="protein sequence ID" value="MBB4175788.1"/>
    <property type="molecule type" value="Genomic_DNA"/>
</dbReference>
<organism evidence="3 4">
    <name type="scientific">Sulfitobacter noctilucicola</name>
    <dbReference type="NCBI Taxonomy" id="1342301"/>
    <lineage>
        <taxon>Bacteria</taxon>
        <taxon>Pseudomonadati</taxon>
        <taxon>Pseudomonadota</taxon>
        <taxon>Alphaproteobacteria</taxon>
        <taxon>Rhodobacterales</taxon>
        <taxon>Roseobacteraceae</taxon>
        <taxon>Sulfitobacter</taxon>
    </lineage>
</organism>
<dbReference type="Proteomes" id="UP000565745">
    <property type="component" value="Unassembled WGS sequence"/>
</dbReference>
<feature type="domain" description="Cadherin-like" evidence="2">
    <location>
        <begin position="1311"/>
        <end position="1403"/>
    </location>
</feature>
<dbReference type="Gene3D" id="2.60.40.2810">
    <property type="match status" value="12"/>
</dbReference>
<feature type="region of interest" description="Disordered" evidence="1">
    <location>
        <begin position="361"/>
        <end position="383"/>
    </location>
</feature>
<evidence type="ECO:0000259" key="2">
    <source>
        <dbReference type="Pfam" id="PF17892"/>
    </source>
</evidence>
<evidence type="ECO:0000313" key="4">
    <source>
        <dbReference type="Proteomes" id="UP000565745"/>
    </source>
</evidence>
<evidence type="ECO:0000313" key="3">
    <source>
        <dbReference type="EMBL" id="MBB4175788.1"/>
    </source>
</evidence>
<dbReference type="RefSeq" id="WP_184600950.1">
    <property type="nucleotide sequence ID" value="NZ_JACIFU010000005.1"/>
</dbReference>